<dbReference type="Proteomes" id="UP000199702">
    <property type="component" value="Unassembled WGS sequence"/>
</dbReference>
<comment type="similarity">
    <text evidence="1">Belongs to the ATP-dependent AMP-binding enzyme family.</text>
</comment>
<dbReference type="InterPro" id="IPR045851">
    <property type="entry name" value="AMP-bd_C_sf"/>
</dbReference>
<dbReference type="InterPro" id="IPR042099">
    <property type="entry name" value="ANL_N_sf"/>
</dbReference>
<dbReference type="GO" id="GO:0006631">
    <property type="term" value="P:fatty acid metabolic process"/>
    <property type="evidence" value="ECO:0007669"/>
    <property type="project" value="TreeGrafter"/>
</dbReference>
<dbReference type="GO" id="GO:0031956">
    <property type="term" value="F:medium-chain fatty acid-CoA ligase activity"/>
    <property type="evidence" value="ECO:0007669"/>
    <property type="project" value="TreeGrafter"/>
</dbReference>
<dbReference type="RefSeq" id="WP_091306600.1">
    <property type="nucleotide sequence ID" value="NZ_CBCSJU010000001.1"/>
</dbReference>
<name>A0A1H6QHH5_9FLAO</name>
<dbReference type="Gene3D" id="3.30.300.30">
    <property type="match status" value="1"/>
</dbReference>
<protein>
    <submittedName>
        <fullName evidence="4">O-succinylbenzoic acid--CoA ligase</fullName>
    </submittedName>
</protein>
<evidence type="ECO:0000259" key="3">
    <source>
        <dbReference type="Pfam" id="PF00501"/>
    </source>
</evidence>
<keyword evidence="5" id="KW-1185">Reference proteome</keyword>
<keyword evidence="2 4" id="KW-0436">Ligase</keyword>
<feature type="domain" description="AMP-dependent synthetase/ligase" evidence="3">
    <location>
        <begin position="49"/>
        <end position="194"/>
    </location>
</feature>
<dbReference type="STRING" id="402734.SAMN05660918_0267"/>
<evidence type="ECO:0000256" key="1">
    <source>
        <dbReference type="ARBA" id="ARBA00006432"/>
    </source>
</evidence>
<dbReference type="PANTHER" id="PTHR43201">
    <property type="entry name" value="ACYL-COA SYNTHETASE"/>
    <property type="match status" value="1"/>
</dbReference>
<dbReference type="Pfam" id="PF00501">
    <property type="entry name" value="AMP-binding"/>
    <property type="match status" value="1"/>
</dbReference>
<gene>
    <name evidence="4" type="ORF">SAMN05660918_0267</name>
</gene>
<dbReference type="EMBL" id="FNYA01000001">
    <property type="protein sequence ID" value="SEI38695.1"/>
    <property type="molecule type" value="Genomic_DNA"/>
</dbReference>
<accession>A0A1H6QHH5</accession>
<organism evidence="4 5">
    <name type="scientific">Flavobacterium terrigena</name>
    <dbReference type="NCBI Taxonomy" id="402734"/>
    <lineage>
        <taxon>Bacteria</taxon>
        <taxon>Pseudomonadati</taxon>
        <taxon>Bacteroidota</taxon>
        <taxon>Flavobacteriia</taxon>
        <taxon>Flavobacteriales</taxon>
        <taxon>Flavobacteriaceae</taxon>
        <taxon>Flavobacterium</taxon>
    </lineage>
</organism>
<evidence type="ECO:0000313" key="5">
    <source>
        <dbReference type="Proteomes" id="UP000199702"/>
    </source>
</evidence>
<dbReference type="OrthoDB" id="8870348at2"/>
<dbReference type="SUPFAM" id="SSF56801">
    <property type="entry name" value="Acetyl-CoA synthetase-like"/>
    <property type="match status" value="1"/>
</dbReference>
<dbReference type="AlphaFoldDB" id="A0A1H6QHH5"/>
<dbReference type="Gene3D" id="3.40.50.12780">
    <property type="entry name" value="N-terminal domain of ligase-like"/>
    <property type="match status" value="1"/>
</dbReference>
<evidence type="ECO:0000256" key="2">
    <source>
        <dbReference type="ARBA" id="ARBA00022598"/>
    </source>
</evidence>
<sequence>MNQFIHPDFKLNGKSFSYIELLSEALYLKENGQLFEKRIGKFLLEWLNNESFVFVQTSGSTGKPKQIVLQKNAMIASAKATGSFFNLQPKSTALLCLSADYIAGKMMLIRAITLGLHLDTTEPISNPLANKKYNFVAMVPMQVANSLEQLHLVETLLIGGTKVSYQLAESILKTNCKAFESYGMTETISHIAIKQIGAKQFTVLPNVNISVDERNCLVIEALELSPDKIITNDIVEILNETQFILKGRIDNVINSGGVKIFPEEIEEKLAKYISIPFFIASFPDEKFGEKVILVVEGNPFEIDTILFSDLSKYQIPKEIVFIDKFIETETNKINRKKTLEKRA</sequence>
<evidence type="ECO:0000313" key="4">
    <source>
        <dbReference type="EMBL" id="SEI38695.1"/>
    </source>
</evidence>
<reference evidence="5" key="1">
    <citation type="submission" date="2016-10" db="EMBL/GenBank/DDBJ databases">
        <authorList>
            <person name="Varghese N."/>
            <person name="Submissions S."/>
        </authorList>
    </citation>
    <scope>NUCLEOTIDE SEQUENCE [LARGE SCALE GENOMIC DNA]</scope>
    <source>
        <strain evidence="5">DSM 17934</strain>
    </source>
</reference>
<proteinExistence type="inferred from homology"/>
<dbReference type="PANTHER" id="PTHR43201:SF5">
    <property type="entry name" value="MEDIUM-CHAIN ACYL-COA LIGASE ACSF2, MITOCHONDRIAL"/>
    <property type="match status" value="1"/>
</dbReference>
<dbReference type="InterPro" id="IPR000873">
    <property type="entry name" value="AMP-dep_synth/lig_dom"/>
</dbReference>